<gene>
    <name evidence="3" type="ORF">HJA_06632</name>
</gene>
<dbReference type="Pfam" id="PF04397">
    <property type="entry name" value="LytTR"/>
    <property type="match status" value="1"/>
</dbReference>
<evidence type="ECO:0000313" key="4">
    <source>
        <dbReference type="Proteomes" id="UP000024816"/>
    </source>
</evidence>
<keyword evidence="1" id="KW-0812">Transmembrane</keyword>
<comment type="caution">
    <text evidence="3">The sequence shown here is derived from an EMBL/GenBank/DDBJ whole genome shotgun (WGS) entry which is preliminary data.</text>
</comment>
<evidence type="ECO:0000313" key="3">
    <source>
        <dbReference type="EMBL" id="KCZ88950.1"/>
    </source>
</evidence>
<feature type="transmembrane region" description="Helical" evidence="1">
    <location>
        <begin position="49"/>
        <end position="71"/>
    </location>
</feature>
<dbReference type="Proteomes" id="UP000024816">
    <property type="component" value="Unassembled WGS sequence"/>
</dbReference>
<sequence length="261" mass="28786">MRPERFAKREMQGADMPDYLKNRLRDAAVILGISALLTFFGVYDQDSPVWVRFLMWVVTCTVGVATSEFVIPAIFDRKLVGNLVPVQVTVTAALISVPVLASLYLYMGAFGIWVPVHLLPLQYVYVFAISVMLTLAGLLISRARETASAGGAEPADTTQRFLDRLPVKFRRAELWAVSSEDHYLRVYTSLGEELILMRLADAVRELDGAAGVQVHRSWWVAKAGVSDARRDNGKLVLVLKNGTDVPVSRTYQAAAKDAGLA</sequence>
<feature type="domain" description="HTH LytTR-type" evidence="2">
    <location>
        <begin position="162"/>
        <end position="261"/>
    </location>
</feature>
<dbReference type="Gene3D" id="2.40.50.1020">
    <property type="entry name" value="LytTr DNA-binding domain"/>
    <property type="match status" value="1"/>
</dbReference>
<protein>
    <submittedName>
        <fullName evidence="3">LytTr DNA-binding domain-containing protein</fullName>
    </submittedName>
</protein>
<dbReference type="InterPro" id="IPR007492">
    <property type="entry name" value="LytTR_DNA-bd_dom"/>
</dbReference>
<proteinExistence type="predicted"/>
<dbReference type="eggNOG" id="COG3279">
    <property type="taxonomic scope" value="Bacteria"/>
</dbReference>
<evidence type="ECO:0000256" key="1">
    <source>
        <dbReference type="SAM" id="Phobius"/>
    </source>
</evidence>
<feature type="transmembrane region" description="Helical" evidence="1">
    <location>
        <begin position="83"/>
        <end position="107"/>
    </location>
</feature>
<feature type="transmembrane region" description="Helical" evidence="1">
    <location>
        <begin position="119"/>
        <end position="140"/>
    </location>
</feature>
<dbReference type="PROSITE" id="PS50930">
    <property type="entry name" value="HTH_LYTTR"/>
    <property type="match status" value="1"/>
</dbReference>
<keyword evidence="4" id="KW-1185">Reference proteome</keyword>
<name>A0A059FE89_9PROT</name>
<keyword evidence="1" id="KW-0472">Membrane</keyword>
<dbReference type="GO" id="GO:0003677">
    <property type="term" value="F:DNA binding"/>
    <property type="evidence" value="ECO:0007669"/>
    <property type="project" value="UniProtKB-KW"/>
</dbReference>
<evidence type="ECO:0000259" key="2">
    <source>
        <dbReference type="PROSITE" id="PS50930"/>
    </source>
</evidence>
<keyword evidence="1" id="KW-1133">Transmembrane helix</keyword>
<organism evidence="3 4">
    <name type="scientific">Hyphomonas jannaschiana VP2</name>
    <dbReference type="NCBI Taxonomy" id="1280952"/>
    <lineage>
        <taxon>Bacteria</taxon>
        <taxon>Pseudomonadati</taxon>
        <taxon>Pseudomonadota</taxon>
        <taxon>Alphaproteobacteria</taxon>
        <taxon>Hyphomonadales</taxon>
        <taxon>Hyphomonadaceae</taxon>
        <taxon>Hyphomonas</taxon>
    </lineage>
</organism>
<dbReference type="PATRIC" id="fig|1280952.3.peg.1314"/>
<reference evidence="3 4" key="1">
    <citation type="journal article" date="2014" name="Antonie Van Leeuwenhoek">
        <title>Hyphomonas beringensis sp. nov. and Hyphomonas chukchiensis sp. nov., isolated from surface seawater of the Bering Sea and Chukchi Sea.</title>
        <authorList>
            <person name="Li C."/>
            <person name="Lai Q."/>
            <person name="Li G."/>
            <person name="Dong C."/>
            <person name="Wang J."/>
            <person name="Liao Y."/>
            <person name="Shao Z."/>
        </authorList>
    </citation>
    <scope>NUCLEOTIDE SEQUENCE [LARGE SCALE GENOMIC DNA]</scope>
    <source>
        <strain evidence="3 4">VP2</strain>
    </source>
</reference>
<keyword evidence="3" id="KW-0238">DNA-binding</keyword>
<dbReference type="AlphaFoldDB" id="A0A059FE89"/>
<dbReference type="SMART" id="SM00850">
    <property type="entry name" value="LytTR"/>
    <property type="match status" value="1"/>
</dbReference>
<accession>A0A059FE89</accession>
<dbReference type="STRING" id="1280952.HJA_06632"/>
<feature type="transmembrane region" description="Helical" evidence="1">
    <location>
        <begin position="24"/>
        <end position="43"/>
    </location>
</feature>
<dbReference type="EMBL" id="ARYJ01000004">
    <property type="protein sequence ID" value="KCZ88950.1"/>
    <property type="molecule type" value="Genomic_DNA"/>
</dbReference>